<dbReference type="Proteomes" id="UP000320216">
    <property type="component" value="Chromosome"/>
</dbReference>
<dbReference type="KEGG" id="huw:FPZ11_01045"/>
<reference evidence="2 3" key="1">
    <citation type="submission" date="2019-07" db="EMBL/GenBank/DDBJ databases">
        <title>Full genome sequence of Humibacter sp. WJ7-1.</title>
        <authorList>
            <person name="Im W.-T."/>
        </authorList>
    </citation>
    <scope>NUCLEOTIDE SEQUENCE [LARGE SCALE GENOMIC DNA]</scope>
    <source>
        <strain evidence="2 3">WJ7-1</strain>
    </source>
</reference>
<dbReference type="PROSITE" id="PS50846">
    <property type="entry name" value="HMA_2"/>
    <property type="match status" value="1"/>
</dbReference>
<evidence type="ECO:0000313" key="2">
    <source>
        <dbReference type="EMBL" id="QDZ16599.1"/>
    </source>
</evidence>
<proteinExistence type="predicted"/>
<keyword evidence="3" id="KW-1185">Reference proteome</keyword>
<accession>A0A5B8M8Q3</accession>
<dbReference type="GO" id="GO:0046872">
    <property type="term" value="F:metal ion binding"/>
    <property type="evidence" value="ECO:0007669"/>
    <property type="project" value="InterPro"/>
</dbReference>
<dbReference type="InterPro" id="IPR036163">
    <property type="entry name" value="HMA_dom_sf"/>
</dbReference>
<dbReference type="InterPro" id="IPR006121">
    <property type="entry name" value="HMA_dom"/>
</dbReference>
<dbReference type="CDD" id="cd00371">
    <property type="entry name" value="HMA"/>
    <property type="match status" value="1"/>
</dbReference>
<sequence>MSCEHCVNRVRGELLAVSGVSAVEVSLETGAVTIESGEALQLSAVRDAVVEAGYELVGV</sequence>
<dbReference type="Pfam" id="PF00403">
    <property type="entry name" value="HMA"/>
    <property type="match status" value="1"/>
</dbReference>
<name>A0A5B8M8Q3_9MICO</name>
<evidence type="ECO:0000259" key="1">
    <source>
        <dbReference type="PROSITE" id="PS50846"/>
    </source>
</evidence>
<dbReference type="Gene3D" id="3.30.70.100">
    <property type="match status" value="1"/>
</dbReference>
<dbReference type="EMBL" id="CP042305">
    <property type="protein sequence ID" value="QDZ16599.1"/>
    <property type="molecule type" value="Genomic_DNA"/>
</dbReference>
<evidence type="ECO:0000313" key="3">
    <source>
        <dbReference type="Proteomes" id="UP000320216"/>
    </source>
</evidence>
<dbReference type="SUPFAM" id="SSF55008">
    <property type="entry name" value="HMA, heavy metal-associated domain"/>
    <property type="match status" value="1"/>
</dbReference>
<organism evidence="2 3">
    <name type="scientific">Humibacter ginsenosidimutans</name>
    <dbReference type="NCBI Taxonomy" id="2599293"/>
    <lineage>
        <taxon>Bacteria</taxon>
        <taxon>Bacillati</taxon>
        <taxon>Actinomycetota</taxon>
        <taxon>Actinomycetes</taxon>
        <taxon>Micrococcales</taxon>
        <taxon>Microbacteriaceae</taxon>
        <taxon>Humibacter</taxon>
    </lineage>
</organism>
<protein>
    <submittedName>
        <fullName evidence="2">Heavy-metal-associated domain-containing protein</fullName>
    </submittedName>
</protein>
<dbReference type="OrthoDB" id="9813965at2"/>
<gene>
    <name evidence="2" type="ORF">FPZ11_01045</name>
</gene>
<feature type="domain" description="HMA" evidence="1">
    <location>
        <begin position="1"/>
        <end position="57"/>
    </location>
</feature>
<dbReference type="AlphaFoldDB" id="A0A5B8M8Q3"/>